<gene>
    <name evidence="3" type="ORF">OLC1_LOCUS6014</name>
</gene>
<reference evidence="3" key="1">
    <citation type="submission" date="2023-03" db="EMBL/GenBank/DDBJ databases">
        <authorList>
            <person name="Julca I."/>
        </authorList>
    </citation>
    <scope>NUCLEOTIDE SEQUENCE</scope>
</reference>
<evidence type="ECO:0000313" key="4">
    <source>
        <dbReference type="Proteomes" id="UP001161247"/>
    </source>
</evidence>
<feature type="transmembrane region" description="Helical" evidence="2">
    <location>
        <begin position="20"/>
        <end position="41"/>
    </location>
</feature>
<feature type="transmembrane region" description="Helical" evidence="2">
    <location>
        <begin position="53"/>
        <end position="73"/>
    </location>
</feature>
<feature type="transmembrane region" description="Helical" evidence="2">
    <location>
        <begin position="296"/>
        <end position="314"/>
    </location>
</feature>
<dbReference type="EMBL" id="OX459119">
    <property type="protein sequence ID" value="CAI9094940.1"/>
    <property type="molecule type" value="Genomic_DNA"/>
</dbReference>
<sequence length="342" mass="38497">MAMVQESGSTTVLLVSKPFLLAKVTCLFGIRSTCIVILTWIELLRAGICFQLKLLWTMIIWTIAILSLPVRALNALQREKMLEVRILELQTELESMSWHQKKLEERLQMAIRERGLLEELLVELEDENDDVIRKMEVLEAEVRDLRTEKVRLEGVHSEASGCKRCKAERHMGGANIAQNAEKFSLLKCDYNEKEVEGKIALSKTEPELSDIKEETRESGGLTQPFSLDVIEQWRGVALSRSFFSAILSLSVGIIAWKAKDPCMPLVAALFGVVIISLGSVLRFFSSVQVKPGNETVALLSLNWFILGILTYPTLPRVADELAPLLHKAAEETVKWWFGGFVV</sequence>
<organism evidence="3 4">
    <name type="scientific">Oldenlandia corymbosa var. corymbosa</name>
    <dbReference type="NCBI Taxonomy" id="529605"/>
    <lineage>
        <taxon>Eukaryota</taxon>
        <taxon>Viridiplantae</taxon>
        <taxon>Streptophyta</taxon>
        <taxon>Embryophyta</taxon>
        <taxon>Tracheophyta</taxon>
        <taxon>Spermatophyta</taxon>
        <taxon>Magnoliopsida</taxon>
        <taxon>eudicotyledons</taxon>
        <taxon>Gunneridae</taxon>
        <taxon>Pentapetalae</taxon>
        <taxon>asterids</taxon>
        <taxon>lamiids</taxon>
        <taxon>Gentianales</taxon>
        <taxon>Rubiaceae</taxon>
        <taxon>Rubioideae</taxon>
        <taxon>Spermacoceae</taxon>
        <taxon>Hedyotis-Oldenlandia complex</taxon>
        <taxon>Oldenlandia</taxon>
    </lineage>
</organism>
<evidence type="ECO:0000256" key="1">
    <source>
        <dbReference type="SAM" id="Coils"/>
    </source>
</evidence>
<feature type="transmembrane region" description="Helical" evidence="2">
    <location>
        <begin position="264"/>
        <end position="284"/>
    </location>
</feature>
<feature type="transmembrane region" description="Helical" evidence="2">
    <location>
        <begin position="241"/>
        <end position="258"/>
    </location>
</feature>
<feature type="coiled-coil region" evidence="1">
    <location>
        <begin position="100"/>
        <end position="155"/>
    </location>
</feature>
<dbReference type="AlphaFoldDB" id="A0AAV1CHP0"/>
<accession>A0AAV1CHP0</accession>
<evidence type="ECO:0000256" key="2">
    <source>
        <dbReference type="SAM" id="Phobius"/>
    </source>
</evidence>
<proteinExistence type="predicted"/>
<dbReference type="Proteomes" id="UP001161247">
    <property type="component" value="Chromosome 2"/>
</dbReference>
<keyword evidence="2" id="KW-0472">Membrane</keyword>
<dbReference type="PANTHER" id="PTHR36073:SF1">
    <property type="entry name" value="OS01G0962100 PROTEIN"/>
    <property type="match status" value="1"/>
</dbReference>
<evidence type="ECO:0000313" key="3">
    <source>
        <dbReference type="EMBL" id="CAI9094940.1"/>
    </source>
</evidence>
<protein>
    <submittedName>
        <fullName evidence="3">OLC1v1030778C1</fullName>
    </submittedName>
</protein>
<keyword evidence="1" id="KW-0175">Coiled coil</keyword>
<dbReference type="PANTHER" id="PTHR36073">
    <property type="match status" value="1"/>
</dbReference>
<keyword evidence="2" id="KW-1133">Transmembrane helix</keyword>
<keyword evidence="4" id="KW-1185">Reference proteome</keyword>
<keyword evidence="2" id="KW-0812">Transmembrane</keyword>
<name>A0AAV1CHP0_OLDCO</name>